<feature type="compositionally biased region" description="Basic residues" evidence="1">
    <location>
        <begin position="302"/>
        <end position="320"/>
    </location>
</feature>
<proteinExistence type="predicted"/>
<protein>
    <submittedName>
        <fullName evidence="2">Uncharacterized protein</fullName>
    </submittedName>
</protein>
<dbReference type="AlphaFoldDB" id="A0A4Y9ZY26"/>
<dbReference type="EMBL" id="SFCI01000608">
    <property type="protein sequence ID" value="TFY78831.1"/>
    <property type="molecule type" value="Genomic_DNA"/>
</dbReference>
<accession>A0A4Y9ZY26</accession>
<name>A0A4Y9ZY26_9AGAM</name>
<sequence length="320" mass="35463">MREPPTSMQQACADHMVNTIPLHRAASPTQLCTTTELVHEHMPPTATVFEPAESAAVDACADMSVAIAMLQVHVAHMFEPCPKPDHSPPTSNMHIAPRNYVPAFSAPATAAIAHLVLAIDFTGLPDSFYASPAPVLDHNDLWFTMTEAPPPHTIVRLAKSIHEIDKALLEEICEEVRREVRREMRSEVRVEVHQHEQAWKDGYKQGQWEGYREGLDTACAEVSASPQVDMSIQADVSNPLHSPSTDTTPMTSRVDAHIQTNNIPCTHTPPTYARTTASYIDASMQFDALPHPLPLHADSHPPHSHRHIHHSTTHRHRCAV</sequence>
<organism evidence="2 3">
    <name type="scientific">Hericium alpestre</name>
    <dbReference type="NCBI Taxonomy" id="135208"/>
    <lineage>
        <taxon>Eukaryota</taxon>
        <taxon>Fungi</taxon>
        <taxon>Dikarya</taxon>
        <taxon>Basidiomycota</taxon>
        <taxon>Agaricomycotina</taxon>
        <taxon>Agaricomycetes</taxon>
        <taxon>Russulales</taxon>
        <taxon>Hericiaceae</taxon>
        <taxon>Hericium</taxon>
    </lineage>
</organism>
<dbReference type="Proteomes" id="UP000298061">
    <property type="component" value="Unassembled WGS sequence"/>
</dbReference>
<reference evidence="2 3" key="1">
    <citation type="submission" date="2019-02" db="EMBL/GenBank/DDBJ databases">
        <title>Genome sequencing of the rare red list fungi Hericium alpestre (H. flagellum).</title>
        <authorList>
            <person name="Buettner E."/>
            <person name="Kellner H."/>
        </authorList>
    </citation>
    <scope>NUCLEOTIDE SEQUENCE [LARGE SCALE GENOMIC DNA]</scope>
    <source>
        <strain evidence="2 3">DSM 108284</strain>
    </source>
</reference>
<evidence type="ECO:0000313" key="3">
    <source>
        <dbReference type="Proteomes" id="UP000298061"/>
    </source>
</evidence>
<evidence type="ECO:0000256" key="1">
    <source>
        <dbReference type="SAM" id="MobiDB-lite"/>
    </source>
</evidence>
<comment type="caution">
    <text evidence="2">The sequence shown here is derived from an EMBL/GenBank/DDBJ whole genome shotgun (WGS) entry which is preliminary data.</text>
</comment>
<keyword evidence="3" id="KW-1185">Reference proteome</keyword>
<evidence type="ECO:0000313" key="2">
    <source>
        <dbReference type="EMBL" id="TFY78831.1"/>
    </source>
</evidence>
<feature type="region of interest" description="Disordered" evidence="1">
    <location>
        <begin position="291"/>
        <end position="320"/>
    </location>
</feature>
<gene>
    <name evidence="2" type="ORF">EWM64_g5181</name>
</gene>